<gene>
    <name evidence="1" type="ORF">HMPREF0454_04133</name>
</gene>
<dbReference type="PATRIC" id="fig|1002364.3.peg.3717"/>
<dbReference type="Pfam" id="PF14056">
    <property type="entry name" value="DUF4250"/>
    <property type="match status" value="1"/>
</dbReference>
<comment type="caution">
    <text evidence="1">The sequence shown here is derived from an EMBL/GenBank/DDBJ whole genome shotgun (WGS) entry which is preliminary data.</text>
</comment>
<dbReference type="Proteomes" id="UP000005959">
    <property type="component" value="Unassembled WGS sequence"/>
</dbReference>
<evidence type="ECO:0008006" key="3">
    <source>
        <dbReference type="Google" id="ProtNLM"/>
    </source>
</evidence>
<dbReference type="AlphaFoldDB" id="G9YC08"/>
<dbReference type="EMBL" id="AGCI01000099">
    <property type="protein sequence ID" value="EHM38998.1"/>
    <property type="molecule type" value="Genomic_DNA"/>
</dbReference>
<proteinExistence type="predicted"/>
<organism evidence="1 2">
    <name type="scientific">Hafnia alvei ATCC 51873</name>
    <dbReference type="NCBI Taxonomy" id="1002364"/>
    <lineage>
        <taxon>Bacteria</taxon>
        <taxon>Pseudomonadati</taxon>
        <taxon>Pseudomonadota</taxon>
        <taxon>Gammaproteobacteria</taxon>
        <taxon>Enterobacterales</taxon>
        <taxon>Hafniaceae</taxon>
        <taxon>Hafnia</taxon>
    </lineage>
</organism>
<protein>
    <recommendedName>
        <fullName evidence="3">DUF4250 domain-containing protein</fullName>
    </recommendedName>
</protein>
<name>G9YC08_HAFAL</name>
<sequence length="105" mass="12438">MIKQEIMNTEIEKAHSLRKNTCFIYAQRQLISQSLWKEEYTMPLARYATMDPLMLMSIINMKLRDECPSLDDLARRYDLSVEVLQERLSQAGYQYQPATNQFVQI</sequence>
<reference evidence="1 2" key="1">
    <citation type="submission" date="2011-08" db="EMBL/GenBank/DDBJ databases">
        <authorList>
            <person name="Weinstock G."/>
            <person name="Sodergren E."/>
            <person name="Clifton S."/>
            <person name="Fulton L."/>
            <person name="Fulton B."/>
            <person name="Courtney L."/>
            <person name="Fronick C."/>
            <person name="Harrison M."/>
            <person name="Strong C."/>
            <person name="Farmer C."/>
            <person name="Delahaunty K."/>
            <person name="Markovic C."/>
            <person name="Hall O."/>
            <person name="Minx P."/>
            <person name="Tomlinson C."/>
            <person name="Mitreva M."/>
            <person name="Hou S."/>
            <person name="Chen J."/>
            <person name="Wollam A."/>
            <person name="Pepin K.H."/>
            <person name="Johnson M."/>
            <person name="Bhonagiri V."/>
            <person name="Zhang X."/>
            <person name="Suruliraj S."/>
            <person name="Warren W."/>
            <person name="Chinwalla A."/>
            <person name="Mardis E.R."/>
            <person name="Wilson R.K."/>
        </authorList>
    </citation>
    <scope>NUCLEOTIDE SEQUENCE [LARGE SCALE GENOMIC DNA]</scope>
    <source>
        <strain evidence="1 2">ATCC 51873</strain>
    </source>
</reference>
<evidence type="ECO:0000313" key="2">
    <source>
        <dbReference type="Proteomes" id="UP000005959"/>
    </source>
</evidence>
<dbReference type="InterPro" id="IPR025346">
    <property type="entry name" value="DUF4250"/>
</dbReference>
<accession>G9YC08</accession>
<evidence type="ECO:0000313" key="1">
    <source>
        <dbReference type="EMBL" id="EHM38998.1"/>
    </source>
</evidence>
<dbReference type="HOGENOM" id="CLU_2232760_0_0_6"/>